<evidence type="ECO:0000256" key="1">
    <source>
        <dbReference type="SAM" id="SignalP"/>
    </source>
</evidence>
<dbReference type="Proteomes" id="UP000019439">
    <property type="component" value="Chromosome"/>
</dbReference>
<gene>
    <name evidence="2" type="ORF">BF17_09905</name>
    <name evidence="3" type="ORF">ERS008667_03331</name>
</gene>
<evidence type="ECO:0000313" key="3">
    <source>
        <dbReference type="EMBL" id="CNI41960.1"/>
    </source>
</evidence>
<dbReference type="EMBL" id="CQBK01000029">
    <property type="protein sequence ID" value="CNI41960.1"/>
    <property type="molecule type" value="Genomic_DNA"/>
</dbReference>
<dbReference type="KEGG" id="ysi:BF17_09905"/>
<keyword evidence="1" id="KW-0732">Signal</keyword>
<dbReference type="InterPro" id="IPR010546">
    <property type="entry name" value="DUF1120"/>
</dbReference>
<dbReference type="Proteomes" id="UP000038204">
    <property type="component" value="Unassembled WGS sequence"/>
</dbReference>
<accession>A0A0T9R2Y8</accession>
<evidence type="ECO:0000313" key="4">
    <source>
        <dbReference type="Proteomes" id="UP000019439"/>
    </source>
</evidence>
<dbReference type="GeneID" id="96663846"/>
<evidence type="ECO:0000313" key="5">
    <source>
        <dbReference type="Proteomes" id="UP000038204"/>
    </source>
</evidence>
<organism evidence="3 5">
    <name type="scientific">Yersinia similis</name>
    <dbReference type="NCBI Taxonomy" id="367190"/>
    <lineage>
        <taxon>Bacteria</taxon>
        <taxon>Pseudomonadati</taxon>
        <taxon>Pseudomonadota</taxon>
        <taxon>Gammaproteobacteria</taxon>
        <taxon>Enterobacterales</taxon>
        <taxon>Yersiniaceae</taxon>
        <taxon>Yersinia</taxon>
    </lineage>
</organism>
<dbReference type="AlphaFoldDB" id="A0A0T9R2Y8"/>
<feature type="signal peptide" evidence="1">
    <location>
        <begin position="1"/>
        <end position="23"/>
    </location>
</feature>
<dbReference type="Pfam" id="PF06551">
    <property type="entry name" value="DUF1120"/>
    <property type="match status" value="1"/>
</dbReference>
<dbReference type="RefSeq" id="WP_025382300.1">
    <property type="nucleotide sequence ID" value="NZ_CABIHS010000232.1"/>
</dbReference>
<reference evidence="2 4" key="1">
    <citation type="journal article" date="2014" name="Genome Announc.">
        <title>Genome Sequence of Yersinia similis Y228T, a Member of the Yersinia pseudotuberculosis Complex.</title>
        <authorList>
            <person name="Sprague L.D."/>
            <person name="Neubauer H."/>
        </authorList>
    </citation>
    <scope>NUCLEOTIDE SEQUENCE [LARGE SCALE GENOMIC DNA]</scope>
    <source>
        <strain evidence="2 4">228</strain>
    </source>
</reference>
<dbReference type="EMBL" id="CP007230">
    <property type="protein sequence ID" value="AHK19581.1"/>
    <property type="molecule type" value="Genomic_DNA"/>
</dbReference>
<keyword evidence="4" id="KW-1185">Reference proteome</keyword>
<feature type="chain" id="PRO_5006695907" evidence="1">
    <location>
        <begin position="24"/>
        <end position="212"/>
    </location>
</feature>
<name>A0A0T9R2Y8_9GAMM</name>
<protein>
    <submittedName>
        <fullName evidence="3">Beta-fimbriae major subunit</fullName>
    </submittedName>
</protein>
<sequence length="212" mass="21777">MKKPLVKIAILSSLVISISAANAAVPTAELKVVGTVTVPSCTVVSPDAGVYDMGKLSSSLIKPGNAVTALEPINKTWTVNCDANTYLNFTPVDNRTGSSSDNSLTAFGLGKVNETGKIGYYTVQIWNATVDGKKSNVFTSASASFSPVANAYLATGLRTGWAAGASTQSAGKVFVADLIVTPVLAGTSAMNGAITEDAKIDGSLTMRFAFGI</sequence>
<reference evidence="3 5" key="2">
    <citation type="submission" date="2015-03" db="EMBL/GenBank/DDBJ databases">
        <authorList>
            <person name="Murphy D."/>
        </authorList>
    </citation>
    <scope>NUCLEOTIDE SEQUENCE [LARGE SCALE GENOMIC DNA]</scope>
    <source>
        <strain evidence="3 5">Y233</strain>
    </source>
</reference>
<proteinExistence type="predicted"/>
<dbReference type="PATRIC" id="fig|367190.3.peg.1906"/>
<evidence type="ECO:0000313" key="2">
    <source>
        <dbReference type="EMBL" id="AHK19581.1"/>
    </source>
</evidence>